<dbReference type="GO" id="GO:0043041">
    <property type="term" value="P:amino acid activation for nonribosomal peptide biosynthetic process"/>
    <property type="evidence" value="ECO:0007669"/>
    <property type="project" value="TreeGrafter"/>
</dbReference>
<dbReference type="GO" id="GO:0047527">
    <property type="term" value="F:2,3-dihydroxybenzoate-serine ligase activity"/>
    <property type="evidence" value="ECO:0007669"/>
    <property type="project" value="TreeGrafter"/>
</dbReference>
<dbReference type="AlphaFoldDB" id="A0AAJ6H0S7"/>
<gene>
    <name evidence="2" type="ORF">QN060_10575</name>
</gene>
<accession>A0AAJ6H0S7</accession>
<dbReference type="Gene3D" id="3.30.559.10">
    <property type="entry name" value="Chloramphenicol acetyltransferase-like domain"/>
    <property type="match status" value="1"/>
</dbReference>
<name>A0AAJ6H0S7_9XANT</name>
<dbReference type="GO" id="GO:0005829">
    <property type="term" value="C:cytosol"/>
    <property type="evidence" value="ECO:0007669"/>
    <property type="project" value="TreeGrafter"/>
</dbReference>
<feature type="domain" description="Condensation" evidence="1">
    <location>
        <begin position="17"/>
        <end position="342"/>
    </location>
</feature>
<dbReference type="EMBL" id="CP127225">
    <property type="protein sequence ID" value="WIX08345.1"/>
    <property type="molecule type" value="Genomic_DNA"/>
</dbReference>
<dbReference type="RefSeq" id="WP_285957366.1">
    <property type="nucleotide sequence ID" value="NZ_CP127225.1"/>
</dbReference>
<sequence>MPTIKGYAMQTTDRPLFPLSSPQREIWLEQLMLGQSVSSNIGAYIEIDGDLDVGCLQRAAQALVDQCEVLRMCITDDVDEEGIPLQCFAETMHLPVPFADIASAQDRQGWLEQWIQGHMETPFQFDGTPLMRISLCRFDAGKWYLMVSLHHILMDGWSLYLTIETLGRIYSEMREGRPATVDVRSYRDFIESDRSYQHSTQYETDRHYWLAKYSALPEPLFSTAPGAMANAEMTGVSVNFVHQFSADLLDRLTQLAADHGVSQFQILLVVLYVYFSRTQQREELVVGVPILNRAGHQFKNAIRLCAQINPVRMRFDPAMPFIDTVRLVSRELRKDYRHQRFPGQRDGACLWLVEERCDALFRDGIFLRAKRPCVSLRRRAGDFFQGIQ</sequence>
<dbReference type="Pfam" id="PF00668">
    <property type="entry name" value="Condensation"/>
    <property type="match status" value="1"/>
</dbReference>
<dbReference type="GO" id="GO:0009366">
    <property type="term" value="C:enterobactin synthetase complex"/>
    <property type="evidence" value="ECO:0007669"/>
    <property type="project" value="TreeGrafter"/>
</dbReference>
<proteinExistence type="predicted"/>
<dbReference type="GO" id="GO:0009239">
    <property type="term" value="P:enterobactin biosynthetic process"/>
    <property type="evidence" value="ECO:0007669"/>
    <property type="project" value="TreeGrafter"/>
</dbReference>
<dbReference type="PANTHER" id="PTHR45527">
    <property type="entry name" value="NONRIBOSOMAL PEPTIDE SYNTHETASE"/>
    <property type="match status" value="1"/>
</dbReference>
<dbReference type="Proteomes" id="UP001228059">
    <property type="component" value="Chromosome"/>
</dbReference>
<organism evidence="2 3">
    <name type="scientific">Xanthomonas oryzae pv. leersiae</name>
    <dbReference type="NCBI Taxonomy" id="3112258"/>
    <lineage>
        <taxon>Bacteria</taxon>
        <taxon>Pseudomonadati</taxon>
        <taxon>Pseudomonadota</taxon>
        <taxon>Gammaproteobacteria</taxon>
        <taxon>Lysobacterales</taxon>
        <taxon>Lysobacteraceae</taxon>
        <taxon>Xanthomonas</taxon>
    </lineage>
</organism>
<evidence type="ECO:0000313" key="2">
    <source>
        <dbReference type="EMBL" id="WIX08345.1"/>
    </source>
</evidence>
<dbReference type="Gene3D" id="3.30.559.30">
    <property type="entry name" value="Nonribosomal peptide synthetase, condensation domain"/>
    <property type="match status" value="1"/>
</dbReference>
<dbReference type="InterPro" id="IPR001242">
    <property type="entry name" value="Condensation_dom"/>
</dbReference>
<protein>
    <submittedName>
        <fullName evidence="2">Condensation domain-containing protein</fullName>
    </submittedName>
</protein>
<dbReference type="InterPro" id="IPR023213">
    <property type="entry name" value="CAT-like_dom_sf"/>
</dbReference>
<dbReference type="GO" id="GO:0031177">
    <property type="term" value="F:phosphopantetheine binding"/>
    <property type="evidence" value="ECO:0007669"/>
    <property type="project" value="TreeGrafter"/>
</dbReference>
<dbReference type="PANTHER" id="PTHR45527:SF1">
    <property type="entry name" value="FATTY ACID SYNTHASE"/>
    <property type="match status" value="1"/>
</dbReference>
<evidence type="ECO:0000259" key="1">
    <source>
        <dbReference type="Pfam" id="PF00668"/>
    </source>
</evidence>
<dbReference type="SUPFAM" id="SSF52777">
    <property type="entry name" value="CoA-dependent acyltransferases"/>
    <property type="match status" value="2"/>
</dbReference>
<evidence type="ECO:0000313" key="3">
    <source>
        <dbReference type="Proteomes" id="UP001228059"/>
    </source>
</evidence>
<reference evidence="2 3" key="1">
    <citation type="submission" date="2023-05" db="EMBL/GenBank/DDBJ databases">
        <title>Complete Genome Resource of Xanthomonas oryzae pv. leersiae Strain YNJC Isolated From Plateau Japonica Rice in Southwest China.</title>
        <authorList>
            <person name="Aa X."/>
            <person name="Mei L."/>
            <person name="Liu P."/>
            <person name="Yang Y."/>
            <person name="Tang C."/>
            <person name="Zhang F."/>
            <person name="Dong C."/>
            <person name="Wang B."/>
            <person name="Chen X."/>
            <person name="Dai L."/>
        </authorList>
    </citation>
    <scope>NUCLEOTIDE SEQUENCE [LARGE SCALE GENOMIC DNA]</scope>
    <source>
        <strain evidence="2 3">YNJC</strain>
    </source>
</reference>